<dbReference type="PANTHER" id="PTHR10625">
    <property type="entry name" value="HISTONE DEACETYLASE HDAC1-RELATED"/>
    <property type="match status" value="1"/>
</dbReference>
<comment type="catalytic activity">
    <reaction evidence="1">
        <text>N(6)-acetyl-L-lysyl-[histone] + H2O = L-lysyl-[histone] + acetate</text>
        <dbReference type="Rhea" id="RHEA:58196"/>
        <dbReference type="Rhea" id="RHEA-COMP:9845"/>
        <dbReference type="Rhea" id="RHEA-COMP:11338"/>
        <dbReference type="ChEBI" id="CHEBI:15377"/>
        <dbReference type="ChEBI" id="CHEBI:29969"/>
        <dbReference type="ChEBI" id="CHEBI:30089"/>
        <dbReference type="ChEBI" id="CHEBI:61930"/>
        <dbReference type="EC" id="3.5.1.98"/>
    </reaction>
</comment>
<organism evidence="3 4">
    <name type="scientific">Ancylostoma caninum</name>
    <name type="common">Dog hookworm</name>
    <dbReference type="NCBI Taxonomy" id="29170"/>
    <lineage>
        <taxon>Eukaryota</taxon>
        <taxon>Metazoa</taxon>
        <taxon>Ecdysozoa</taxon>
        <taxon>Nematoda</taxon>
        <taxon>Chromadorea</taxon>
        <taxon>Rhabditida</taxon>
        <taxon>Rhabditina</taxon>
        <taxon>Rhabditomorpha</taxon>
        <taxon>Strongyloidea</taxon>
        <taxon>Ancylostomatidae</taxon>
        <taxon>Ancylostomatinae</taxon>
        <taxon>Ancylostoma</taxon>
    </lineage>
</organism>
<dbReference type="InterPro" id="IPR037138">
    <property type="entry name" value="His_deacetylse_dom_sf"/>
</dbReference>
<evidence type="ECO:0000313" key="3">
    <source>
        <dbReference type="EMBL" id="RCN30187.1"/>
    </source>
</evidence>
<gene>
    <name evidence="3" type="ORF">ANCCAN_24044</name>
</gene>
<dbReference type="InterPro" id="IPR023801">
    <property type="entry name" value="His_deacetylse_dom"/>
</dbReference>
<accession>A0A368FJ40</accession>
<dbReference type="InterPro" id="IPR023696">
    <property type="entry name" value="Ureohydrolase_dom_sf"/>
</dbReference>
<dbReference type="Gene3D" id="3.40.800.20">
    <property type="entry name" value="Histone deacetylase domain"/>
    <property type="match status" value="1"/>
</dbReference>
<dbReference type="GO" id="GO:0141221">
    <property type="term" value="F:histone deacetylase activity, hydrolytic mechanism"/>
    <property type="evidence" value="ECO:0007669"/>
    <property type="project" value="UniProtKB-EC"/>
</dbReference>
<dbReference type="Proteomes" id="UP000252519">
    <property type="component" value="Unassembled WGS sequence"/>
</dbReference>
<name>A0A368FJ40_ANCCA</name>
<dbReference type="GO" id="GO:0040029">
    <property type="term" value="P:epigenetic regulation of gene expression"/>
    <property type="evidence" value="ECO:0007669"/>
    <property type="project" value="TreeGrafter"/>
</dbReference>
<protein>
    <recommendedName>
        <fullName evidence="2">Histone deacetylase domain-containing protein</fullName>
    </recommendedName>
</protein>
<dbReference type="OrthoDB" id="424012at2759"/>
<evidence type="ECO:0000313" key="4">
    <source>
        <dbReference type="Proteomes" id="UP000252519"/>
    </source>
</evidence>
<reference evidence="3 4" key="1">
    <citation type="submission" date="2014-10" db="EMBL/GenBank/DDBJ databases">
        <title>Draft genome of the hookworm Ancylostoma caninum.</title>
        <authorList>
            <person name="Mitreva M."/>
        </authorList>
    </citation>
    <scope>NUCLEOTIDE SEQUENCE [LARGE SCALE GENOMIC DNA]</scope>
    <source>
        <strain evidence="3 4">Baltimore</strain>
    </source>
</reference>
<evidence type="ECO:0000259" key="2">
    <source>
        <dbReference type="Pfam" id="PF00850"/>
    </source>
</evidence>
<sequence>MYTRTFYHYAKRSAQNKKILGTDFAIPLSSLTFLNLPRVAVVDFDYHAGNGTHYCLRGDPRFHFTSFHAYHHGSFWPYSSEFDYDTQYGGQV</sequence>
<dbReference type="PANTHER" id="PTHR10625:SF1">
    <property type="entry name" value="HISTONE DEACETYLASE DOMAIN-CONTAINING PROTEIN"/>
    <property type="match status" value="1"/>
</dbReference>
<feature type="domain" description="Histone deacetylase" evidence="2">
    <location>
        <begin position="29"/>
        <end position="83"/>
    </location>
</feature>
<dbReference type="AlphaFoldDB" id="A0A368FJ40"/>
<dbReference type="Pfam" id="PF00850">
    <property type="entry name" value="Hist_deacetyl"/>
    <property type="match status" value="1"/>
</dbReference>
<dbReference type="STRING" id="29170.A0A368FJ40"/>
<dbReference type="EMBL" id="JOJR01001632">
    <property type="protein sequence ID" value="RCN30187.1"/>
    <property type="molecule type" value="Genomic_DNA"/>
</dbReference>
<evidence type="ECO:0000256" key="1">
    <source>
        <dbReference type="ARBA" id="ARBA00048287"/>
    </source>
</evidence>
<comment type="caution">
    <text evidence="3">The sequence shown here is derived from an EMBL/GenBank/DDBJ whole genome shotgun (WGS) entry which is preliminary data.</text>
</comment>
<proteinExistence type="predicted"/>
<keyword evidence="4" id="KW-1185">Reference proteome</keyword>
<dbReference type="SUPFAM" id="SSF52768">
    <property type="entry name" value="Arginase/deacetylase"/>
    <property type="match status" value="1"/>
</dbReference>
<dbReference type="GO" id="GO:0000118">
    <property type="term" value="C:histone deacetylase complex"/>
    <property type="evidence" value="ECO:0007669"/>
    <property type="project" value="TreeGrafter"/>
</dbReference>